<reference evidence="1" key="1">
    <citation type="submission" date="2022-06" db="EMBL/GenBank/DDBJ databases">
        <authorList>
            <person name="Berger JAMES D."/>
            <person name="Berger JAMES D."/>
        </authorList>
    </citation>
    <scope>NUCLEOTIDE SEQUENCE [LARGE SCALE GENOMIC DNA]</scope>
</reference>
<keyword evidence="1" id="KW-1185">Reference proteome</keyword>
<dbReference type="Proteomes" id="UP000050795">
    <property type="component" value="Unassembled WGS sequence"/>
</dbReference>
<evidence type="ECO:0000313" key="2">
    <source>
        <dbReference type="WBParaSite" id="TREG1_109920.1"/>
    </source>
</evidence>
<name>A0AA85IUX7_TRIRE</name>
<organism evidence="1 2">
    <name type="scientific">Trichobilharzia regenti</name>
    <name type="common">Nasal bird schistosome</name>
    <dbReference type="NCBI Taxonomy" id="157069"/>
    <lineage>
        <taxon>Eukaryota</taxon>
        <taxon>Metazoa</taxon>
        <taxon>Spiralia</taxon>
        <taxon>Lophotrochozoa</taxon>
        <taxon>Platyhelminthes</taxon>
        <taxon>Trematoda</taxon>
        <taxon>Digenea</taxon>
        <taxon>Strigeidida</taxon>
        <taxon>Schistosomatoidea</taxon>
        <taxon>Schistosomatidae</taxon>
        <taxon>Trichobilharzia</taxon>
    </lineage>
</organism>
<dbReference type="WBParaSite" id="TREG1_109920.1">
    <property type="protein sequence ID" value="TREG1_109920.1"/>
    <property type="gene ID" value="TREG1_109920"/>
</dbReference>
<reference evidence="2" key="2">
    <citation type="submission" date="2023-11" db="UniProtKB">
        <authorList>
            <consortium name="WormBaseParasite"/>
        </authorList>
    </citation>
    <scope>IDENTIFICATION</scope>
</reference>
<protein>
    <submittedName>
        <fullName evidence="2">Uncharacterized protein</fullName>
    </submittedName>
</protein>
<accession>A0AA85IUX7</accession>
<dbReference type="AlphaFoldDB" id="A0AA85IUX7"/>
<sequence length="173" mass="20390">MRIHLKYFRCLHSVKSVFPRPINVTLSRIDGDLCAEANFNPEFFELFESFLRVLLDFLHRLLEGTPKTDVKKSLTVLTMQTKCLQSMAKYLGYGDDISRASHLDVVLTMLHKIENNMKHGRNITYDAKYLRSVSTNVDNFFTKQFESKFKWIFVIFLRSQWNKGLQARGLRFR</sequence>
<evidence type="ECO:0000313" key="1">
    <source>
        <dbReference type="Proteomes" id="UP000050795"/>
    </source>
</evidence>
<proteinExistence type="predicted"/>